<dbReference type="Proteomes" id="UP000318050">
    <property type="component" value="Unassembled WGS sequence"/>
</dbReference>
<accession>A0A560HUK9</accession>
<reference evidence="2 3" key="1">
    <citation type="submission" date="2019-06" db="EMBL/GenBank/DDBJ databases">
        <title>Genomic Encyclopedia of Type Strains, Phase IV (KMG-V): Genome sequencing to study the core and pangenomes of soil and plant-associated prokaryotes.</title>
        <authorList>
            <person name="Whitman W."/>
        </authorList>
    </citation>
    <scope>NUCLEOTIDE SEQUENCE [LARGE SCALE GENOMIC DNA]</scope>
    <source>
        <strain evidence="2 3">BR 11140</strain>
    </source>
</reference>
<evidence type="ECO:0000256" key="1">
    <source>
        <dbReference type="SAM" id="Coils"/>
    </source>
</evidence>
<evidence type="ECO:0008006" key="4">
    <source>
        <dbReference type="Google" id="ProtNLM"/>
    </source>
</evidence>
<evidence type="ECO:0000313" key="3">
    <source>
        <dbReference type="Proteomes" id="UP000318050"/>
    </source>
</evidence>
<name>A0A560HUK9_9PROT</name>
<feature type="coiled-coil region" evidence="1">
    <location>
        <begin position="27"/>
        <end position="54"/>
    </location>
</feature>
<keyword evidence="1" id="KW-0175">Coiled coil</keyword>
<dbReference type="OrthoDB" id="7165680at2"/>
<gene>
    <name evidence="2" type="ORF">FBZ92_12959</name>
</gene>
<evidence type="ECO:0000313" key="2">
    <source>
        <dbReference type="EMBL" id="TWB48680.1"/>
    </source>
</evidence>
<dbReference type="AlphaFoldDB" id="A0A560HUK9"/>
<proteinExistence type="predicted"/>
<protein>
    <recommendedName>
        <fullName evidence="4">Cell division protein FtsL</fullName>
    </recommendedName>
</protein>
<comment type="caution">
    <text evidence="2">The sequence shown here is derived from an EMBL/GenBank/DDBJ whole genome shotgun (WGS) entry which is preliminary data.</text>
</comment>
<sequence>MIGKSTLVWLCLATVASGILYHTSYRVQEEQEHLASLNRQIAQEQQSIQVLRAEWAYLNDPTRLERLATEHSTLRPTKAEQMVALAAVPVKPEAPAPVPGAPADQATPAPESTYVASAAPAAPAVQVAVAQAAPAPTPKAQVVALKAPDVQVAPVKAAAGKPAAPTVKAARQPERVDSIGALMASLDAADKAGGKVTLASASGSAAKPKAKPILMAEQTLSAKLGAAR</sequence>
<organism evidence="2 3">
    <name type="scientific">Nitrospirillum amazonense</name>
    <dbReference type="NCBI Taxonomy" id="28077"/>
    <lineage>
        <taxon>Bacteria</taxon>
        <taxon>Pseudomonadati</taxon>
        <taxon>Pseudomonadota</taxon>
        <taxon>Alphaproteobacteria</taxon>
        <taxon>Rhodospirillales</taxon>
        <taxon>Azospirillaceae</taxon>
        <taxon>Nitrospirillum</taxon>
    </lineage>
</organism>
<dbReference type="EMBL" id="VITT01000029">
    <property type="protein sequence ID" value="TWB48680.1"/>
    <property type="molecule type" value="Genomic_DNA"/>
</dbReference>